<dbReference type="SUPFAM" id="SSF51556">
    <property type="entry name" value="Metallo-dependent hydrolases"/>
    <property type="match status" value="1"/>
</dbReference>
<dbReference type="PIRSF" id="PIRSF039004">
    <property type="entry name" value="ADE_EF_0837"/>
    <property type="match status" value="1"/>
</dbReference>
<protein>
    <recommendedName>
        <fullName evidence="2">Amidohydrolase-related domain-containing protein</fullName>
    </recommendedName>
</protein>
<dbReference type="InterPro" id="IPR032466">
    <property type="entry name" value="Metal_Hydrolase"/>
</dbReference>
<dbReference type="EMBL" id="UINC01000387">
    <property type="protein sequence ID" value="SUZ54420.1"/>
    <property type="molecule type" value="Genomic_DNA"/>
</dbReference>
<evidence type="ECO:0000313" key="1">
    <source>
        <dbReference type="EMBL" id="SUZ54420.1"/>
    </source>
</evidence>
<dbReference type="GO" id="GO:0019213">
    <property type="term" value="F:deacetylase activity"/>
    <property type="evidence" value="ECO:0007669"/>
    <property type="project" value="InterPro"/>
</dbReference>
<dbReference type="NCBIfam" id="NF006689">
    <property type="entry name" value="PRK09237.1"/>
    <property type="match status" value="1"/>
</dbReference>
<proteinExistence type="predicted"/>
<dbReference type="PANTHER" id="PTHR42717:SF1">
    <property type="entry name" value="IMIDAZOLONEPROPIONASE AND RELATED AMIDOHYDROLASES"/>
    <property type="match status" value="1"/>
</dbReference>
<reference evidence="1" key="1">
    <citation type="submission" date="2018-05" db="EMBL/GenBank/DDBJ databases">
        <authorList>
            <person name="Lanie J.A."/>
            <person name="Ng W.-L."/>
            <person name="Kazmierczak K.M."/>
            <person name="Andrzejewski T.M."/>
            <person name="Davidsen T.M."/>
            <person name="Wayne K.J."/>
            <person name="Tettelin H."/>
            <person name="Glass J.I."/>
            <person name="Rusch D."/>
            <person name="Podicherti R."/>
            <person name="Tsui H.-C.T."/>
            <person name="Winkler M.E."/>
        </authorList>
    </citation>
    <scope>NUCLEOTIDE SEQUENCE</scope>
</reference>
<name>A0A381NIM4_9ZZZZ</name>
<dbReference type="AlphaFoldDB" id="A0A381NIM4"/>
<dbReference type="Gene3D" id="2.30.40.10">
    <property type="entry name" value="Urease, subunit C, domain 1"/>
    <property type="match status" value="1"/>
</dbReference>
<dbReference type="PANTHER" id="PTHR42717">
    <property type="entry name" value="DIHYDROOROTASE-RELATED"/>
    <property type="match status" value="1"/>
</dbReference>
<dbReference type="InterPro" id="IPR020043">
    <property type="entry name" value="Deacetylase_Atu3266-like"/>
</dbReference>
<dbReference type="Gene3D" id="3.20.20.140">
    <property type="entry name" value="Metal-dependent hydrolases"/>
    <property type="match status" value="1"/>
</dbReference>
<gene>
    <name evidence="1" type="ORF">METZ01_LOCUS7274</name>
</gene>
<organism evidence="1">
    <name type="scientific">marine metagenome</name>
    <dbReference type="NCBI Taxonomy" id="408172"/>
    <lineage>
        <taxon>unclassified sequences</taxon>
        <taxon>metagenomes</taxon>
        <taxon>ecological metagenomes</taxon>
    </lineage>
</organism>
<evidence type="ECO:0008006" key="2">
    <source>
        <dbReference type="Google" id="ProtNLM"/>
    </source>
</evidence>
<dbReference type="SUPFAM" id="SSF51338">
    <property type="entry name" value="Composite domain of metallo-dependent hydrolases"/>
    <property type="match status" value="1"/>
</dbReference>
<sequence>MQIRGIAVFLFFLLLGASTTGAQSLDLLIRGGRVIDPRNGIDAVMDVGIADGRVAEVAATISPARAVTVIDATGFVVTPGLVDLHTHVFYGTTPDSYLSDGYIAVQPDAFSFRSGVTTVVDLGGSGWRNFIQFKEQVVDRSQTRVLAFLNIVGNGMKGGPIEQNLADMDSKLTAMRATQFPEIVVGVKVAHYFGEEWDPVDRAVEAGRLANVPVAVDFGGHEPPLSLQSLLLEHLRPGDFLTHAYANVDGRISLVDAAGRLRPFVFEARERGVLFDVGHGGGSFRFDQAIPSMRQGFPPDTISTDLHGGSMNGGMKDMLNVMSKFLNLGMSLPDVIDRSTWQAARVIDREDLGHLGVGAPADVAVLGIRHGTFGFLDVVGQTLPGDQKLEAELTVRGGRVVWDLNGRAGTPWRGAGEP</sequence>
<dbReference type="InterPro" id="IPR011059">
    <property type="entry name" value="Metal-dep_hydrolase_composite"/>
</dbReference>
<accession>A0A381NIM4</accession>
<dbReference type="GO" id="GO:0016810">
    <property type="term" value="F:hydrolase activity, acting on carbon-nitrogen (but not peptide) bonds"/>
    <property type="evidence" value="ECO:0007669"/>
    <property type="project" value="InterPro"/>
</dbReference>